<sequence>MRHALRWWKRPRLALLNPVVPTSAYSLSVAKMLRELCDAIDCRVAIHEVDVASSPFDSALIEHFDGFIIPGSVASAYDKATYPWTSHLEATIRRLHARGRPMLGHQIISQALGGRVEHNSAGLQAARCEFDVTALGASLGLGNGTAALQYHHNDCVTRLPPCAANLGCSASCPAHASALFASPTTSRMAVSRGVPADPPIGITLQGHPEFSTPTGAAILLDILHGEEGGAERYGDSARDADGRTAAQAHKITRAVMGLLWPKAFAE</sequence>
<dbReference type="InterPro" id="IPR044992">
    <property type="entry name" value="ChyE-like"/>
</dbReference>
<dbReference type="EnsemblProtists" id="EOD40417">
    <property type="protein sequence ID" value="EOD40417"/>
    <property type="gene ID" value="EMIHUDRAFT_222907"/>
</dbReference>
<dbReference type="RefSeq" id="XP_005792846.1">
    <property type="nucleotide sequence ID" value="XM_005792789.1"/>
</dbReference>
<organism evidence="2 3">
    <name type="scientific">Emiliania huxleyi (strain CCMP1516)</name>
    <dbReference type="NCBI Taxonomy" id="280463"/>
    <lineage>
        <taxon>Eukaryota</taxon>
        <taxon>Haptista</taxon>
        <taxon>Haptophyta</taxon>
        <taxon>Prymnesiophyceae</taxon>
        <taxon>Isochrysidales</taxon>
        <taxon>Noelaerhabdaceae</taxon>
        <taxon>Emiliania</taxon>
    </lineage>
</organism>
<evidence type="ECO:0000259" key="1">
    <source>
        <dbReference type="Pfam" id="PF00117"/>
    </source>
</evidence>
<dbReference type="STRING" id="2903.R1DZ49"/>
<dbReference type="InterPro" id="IPR029062">
    <property type="entry name" value="Class_I_gatase-like"/>
</dbReference>
<dbReference type="GO" id="GO:0005829">
    <property type="term" value="C:cytosol"/>
    <property type="evidence" value="ECO:0007669"/>
    <property type="project" value="TreeGrafter"/>
</dbReference>
<dbReference type="PaxDb" id="2903-EOD40417"/>
<dbReference type="Pfam" id="PF00117">
    <property type="entry name" value="GATase"/>
    <property type="match status" value="1"/>
</dbReference>
<protein>
    <recommendedName>
        <fullName evidence="1">Glutamine amidotransferase domain-containing protein</fullName>
    </recommendedName>
</protein>
<dbReference type="GeneID" id="17285688"/>
<keyword evidence="3" id="KW-1185">Reference proteome</keyword>
<dbReference type="Gene3D" id="3.40.50.880">
    <property type="match status" value="1"/>
</dbReference>
<feature type="domain" description="Glutamine amidotransferase" evidence="1">
    <location>
        <begin position="28"/>
        <end position="219"/>
    </location>
</feature>
<reference evidence="2" key="2">
    <citation type="submission" date="2024-10" db="UniProtKB">
        <authorList>
            <consortium name="EnsemblProtists"/>
        </authorList>
    </citation>
    <scope>IDENTIFICATION</scope>
</reference>
<dbReference type="KEGG" id="ehx:EMIHUDRAFT_222907"/>
<dbReference type="InterPro" id="IPR017926">
    <property type="entry name" value="GATASE"/>
</dbReference>
<name>A0A0D3KXD2_EMIH1</name>
<dbReference type="Proteomes" id="UP000013827">
    <property type="component" value="Unassembled WGS sequence"/>
</dbReference>
<proteinExistence type="predicted"/>
<dbReference type="HOGENOM" id="CLU_1047427_0_0_1"/>
<evidence type="ECO:0000313" key="2">
    <source>
        <dbReference type="EnsemblProtists" id="EOD40417"/>
    </source>
</evidence>
<dbReference type="SUPFAM" id="SSF52317">
    <property type="entry name" value="Class I glutamine amidotransferase-like"/>
    <property type="match status" value="1"/>
</dbReference>
<reference evidence="3" key="1">
    <citation type="journal article" date="2013" name="Nature">
        <title>Pan genome of the phytoplankton Emiliania underpins its global distribution.</title>
        <authorList>
            <person name="Read B.A."/>
            <person name="Kegel J."/>
            <person name="Klute M.J."/>
            <person name="Kuo A."/>
            <person name="Lefebvre S.C."/>
            <person name="Maumus F."/>
            <person name="Mayer C."/>
            <person name="Miller J."/>
            <person name="Monier A."/>
            <person name="Salamov A."/>
            <person name="Young J."/>
            <person name="Aguilar M."/>
            <person name="Claverie J.M."/>
            <person name="Frickenhaus S."/>
            <person name="Gonzalez K."/>
            <person name="Herman E.K."/>
            <person name="Lin Y.C."/>
            <person name="Napier J."/>
            <person name="Ogata H."/>
            <person name="Sarno A.F."/>
            <person name="Shmutz J."/>
            <person name="Schroeder D."/>
            <person name="de Vargas C."/>
            <person name="Verret F."/>
            <person name="von Dassow P."/>
            <person name="Valentin K."/>
            <person name="Van de Peer Y."/>
            <person name="Wheeler G."/>
            <person name="Dacks J.B."/>
            <person name="Delwiche C.F."/>
            <person name="Dyhrman S.T."/>
            <person name="Glockner G."/>
            <person name="John U."/>
            <person name="Richards T."/>
            <person name="Worden A.Z."/>
            <person name="Zhang X."/>
            <person name="Grigoriev I.V."/>
            <person name="Allen A.E."/>
            <person name="Bidle K."/>
            <person name="Borodovsky M."/>
            <person name="Bowler C."/>
            <person name="Brownlee C."/>
            <person name="Cock J.M."/>
            <person name="Elias M."/>
            <person name="Gladyshev V.N."/>
            <person name="Groth M."/>
            <person name="Guda C."/>
            <person name="Hadaegh A."/>
            <person name="Iglesias-Rodriguez M.D."/>
            <person name="Jenkins J."/>
            <person name="Jones B.M."/>
            <person name="Lawson T."/>
            <person name="Leese F."/>
            <person name="Lindquist E."/>
            <person name="Lobanov A."/>
            <person name="Lomsadze A."/>
            <person name="Malik S.B."/>
            <person name="Marsh M.E."/>
            <person name="Mackinder L."/>
            <person name="Mock T."/>
            <person name="Mueller-Roeber B."/>
            <person name="Pagarete A."/>
            <person name="Parker M."/>
            <person name="Probert I."/>
            <person name="Quesneville H."/>
            <person name="Raines C."/>
            <person name="Rensing S.A."/>
            <person name="Riano-Pachon D.M."/>
            <person name="Richier S."/>
            <person name="Rokitta S."/>
            <person name="Shiraiwa Y."/>
            <person name="Soanes D.M."/>
            <person name="van der Giezen M."/>
            <person name="Wahlund T.M."/>
            <person name="Williams B."/>
            <person name="Wilson W."/>
            <person name="Wolfe G."/>
            <person name="Wurch L.L."/>
        </authorList>
    </citation>
    <scope>NUCLEOTIDE SEQUENCE</scope>
</reference>
<dbReference type="PANTHER" id="PTHR42695:SF5">
    <property type="entry name" value="GLUTAMINE AMIDOTRANSFERASE YLR126C-RELATED"/>
    <property type="match status" value="1"/>
</dbReference>
<dbReference type="AlphaFoldDB" id="A0A0D3KXD2"/>
<evidence type="ECO:0000313" key="3">
    <source>
        <dbReference type="Proteomes" id="UP000013827"/>
    </source>
</evidence>
<dbReference type="PANTHER" id="PTHR42695">
    <property type="entry name" value="GLUTAMINE AMIDOTRANSFERASE YLR126C-RELATED"/>
    <property type="match status" value="1"/>
</dbReference>
<accession>A0A0D3KXD2</accession>